<proteinExistence type="predicted"/>
<dbReference type="AlphaFoldDB" id="A0A5C6W912"/>
<protein>
    <submittedName>
        <fullName evidence="2">Polysaccharide pyruvyl transferase family protein</fullName>
    </submittedName>
</protein>
<sequence>MNILMFAHGGSLNRGCEAIVRSSTDIIKEKINGVKVYLASGKPETDQIITKLDGVYDSSAYHIKKYSYDWFQSSIKLKLFNDESFGIRKAENNTIKHIKNSDICLSIGGDNYCYGEQPGLFEIDKAIKQQGKKLVLWGCSIGKEDVTERTLKDLKLFDLILARETLTYNMLLEKGLTNVKLCADPAFTMEKEELPFPNGWKEHKTVGLNFSPLVWKKNKDSQIAVKELINHILNTTDFTIALTPHVIAEGNNDYEILYKYFLEFKETKRVIILPDNLNAIQYKGYIARMRFFIGARTHATIAAYSCHVPTMVLGYSVKSKGISKDLFGEEKFVLNLAELSDSQKLKATFDKLVLEENDIILKLQDSIPQIKRKSYKAVDYLHEIAEEG</sequence>
<feature type="domain" description="Polysaccharide pyruvyl transferase" evidence="1">
    <location>
        <begin position="13"/>
        <end position="316"/>
    </location>
</feature>
<evidence type="ECO:0000313" key="3">
    <source>
        <dbReference type="Proteomes" id="UP000321363"/>
    </source>
</evidence>
<comment type="caution">
    <text evidence="2">The sequence shown here is derived from an EMBL/GenBank/DDBJ whole genome shotgun (WGS) entry which is preliminary data.</text>
</comment>
<reference evidence="2 3" key="1">
    <citation type="journal article" date="2005" name="Int. J. Syst. Evol. Microbiol.">
        <title>Bacillus litoralis sp. nov., isolated from a tidal flat of the Yellow Sea in Korea.</title>
        <authorList>
            <person name="Yoon J.H."/>
            <person name="Oh T.K."/>
        </authorList>
    </citation>
    <scope>NUCLEOTIDE SEQUENCE [LARGE SCALE GENOMIC DNA]</scope>
    <source>
        <strain evidence="2 3">SW-211</strain>
    </source>
</reference>
<dbReference type="PANTHER" id="PTHR36836:SF1">
    <property type="entry name" value="COLANIC ACID BIOSYNTHESIS PROTEIN WCAK"/>
    <property type="match status" value="1"/>
</dbReference>
<keyword evidence="3" id="KW-1185">Reference proteome</keyword>
<dbReference type="EMBL" id="VOQF01000002">
    <property type="protein sequence ID" value="TXC92364.1"/>
    <property type="molecule type" value="Genomic_DNA"/>
</dbReference>
<gene>
    <name evidence="2" type="ORF">FS935_04730</name>
</gene>
<dbReference type="GO" id="GO:0016740">
    <property type="term" value="F:transferase activity"/>
    <property type="evidence" value="ECO:0007669"/>
    <property type="project" value="UniProtKB-KW"/>
</dbReference>
<accession>A0A5C6W912</accession>
<dbReference type="OrthoDB" id="1814359at2"/>
<dbReference type="RefSeq" id="WP_146946407.1">
    <property type="nucleotide sequence ID" value="NZ_VOQF01000002.1"/>
</dbReference>
<dbReference type="Pfam" id="PF04230">
    <property type="entry name" value="PS_pyruv_trans"/>
    <property type="match status" value="1"/>
</dbReference>
<evidence type="ECO:0000313" key="2">
    <source>
        <dbReference type="EMBL" id="TXC92364.1"/>
    </source>
</evidence>
<dbReference type="InterPro" id="IPR007345">
    <property type="entry name" value="Polysacch_pyruvyl_Trfase"/>
</dbReference>
<evidence type="ECO:0000259" key="1">
    <source>
        <dbReference type="Pfam" id="PF04230"/>
    </source>
</evidence>
<organism evidence="2 3">
    <name type="scientific">Metabacillus litoralis</name>
    <dbReference type="NCBI Taxonomy" id="152268"/>
    <lineage>
        <taxon>Bacteria</taxon>
        <taxon>Bacillati</taxon>
        <taxon>Bacillota</taxon>
        <taxon>Bacilli</taxon>
        <taxon>Bacillales</taxon>
        <taxon>Bacillaceae</taxon>
        <taxon>Metabacillus</taxon>
    </lineage>
</organism>
<dbReference type="PANTHER" id="PTHR36836">
    <property type="entry name" value="COLANIC ACID BIOSYNTHESIS PROTEIN WCAK"/>
    <property type="match status" value="1"/>
</dbReference>
<name>A0A5C6W912_9BACI</name>
<dbReference type="Proteomes" id="UP000321363">
    <property type="component" value="Unassembled WGS sequence"/>
</dbReference>
<keyword evidence="2" id="KW-0808">Transferase</keyword>